<dbReference type="Proteomes" id="UP000683925">
    <property type="component" value="Unassembled WGS sequence"/>
</dbReference>
<sequence>MLFKIDCSTIELSKRILITNIAQFPILVRILDHNAYNFIPNFSLLKRDECKYFQILKKQNFNDYRDIIIDAIEFDESKIDSFSVPPFWNEKVQGCLQTQSLSLPAASNENRSNSFISYERLPSINQTFLDQKVGQINNDIPIKFNSQTLKQKGSNNESDSQIYQQRLNSLQSQQFNNSIRMGEDNKFQQIINPQILRNSTNSFESYHQNQTKTVQQPIISMPNDLNQFLDQIDQYTSPFQHLTPSQQQSQTPSQKNISDNAQQELSLSDTTSIQRFEQRKQSYLQQSKSQFNEKPKLRVSQTLITHQKSGIESQKHFDKNKEIESQIQKQIAELRISKDTLSTELQQLKFKAMFHTKNKQSTYQYDIYIWHLLLTSVVFLIIGSVLKKMFSQF</sequence>
<dbReference type="EMBL" id="CAJJDP010000006">
    <property type="protein sequence ID" value="CAD8136255.1"/>
    <property type="molecule type" value="Genomic_DNA"/>
</dbReference>
<comment type="caution">
    <text evidence="3">The sequence shown here is derived from an EMBL/GenBank/DDBJ whole genome shotgun (WGS) entry which is preliminary data.</text>
</comment>
<keyword evidence="2" id="KW-0812">Transmembrane</keyword>
<dbReference type="OMA" id="KRDECKY"/>
<dbReference type="OrthoDB" id="297478at2759"/>
<name>A0A8S1S910_PAROT</name>
<evidence type="ECO:0008006" key="5">
    <source>
        <dbReference type="Google" id="ProtNLM"/>
    </source>
</evidence>
<accession>A0A8S1S910</accession>
<evidence type="ECO:0000313" key="4">
    <source>
        <dbReference type="Proteomes" id="UP000683925"/>
    </source>
</evidence>
<dbReference type="AlphaFoldDB" id="A0A8S1S910"/>
<gene>
    <name evidence="3" type="ORF">POCTA_138.1.T0070299</name>
</gene>
<proteinExistence type="predicted"/>
<keyword evidence="4" id="KW-1185">Reference proteome</keyword>
<protein>
    <recommendedName>
        <fullName evidence="5">Transmembrane protein</fullName>
    </recommendedName>
</protein>
<evidence type="ECO:0000256" key="2">
    <source>
        <dbReference type="SAM" id="Phobius"/>
    </source>
</evidence>
<keyword evidence="2" id="KW-1133">Transmembrane helix</keyword>
<feature type="compositionally biased region" description="Low complexity" evidence="1">
    <location>
        <begin position="243"/>
        <end position="254"/>
    </location>
</feature>
<feature type="transmembrane region" description="Helical" evidence="2">
    <location>
        <begin position="367"/>
        <end position="386"/>
    </location>
</feature>
<evidence type="ECO:0000256" key="1">
    <source>
        <dbReference type="SAM" id="MobiDB-lite"/>
    </source>
</evidence>
<evidence type="ECO:0000313" key="3">
    <source>
        <dbReference type="EMBL" id="CAD8136255.1"/>
    </source>
</evidence>
<reference evidence="3" key="1">
    <citation type="submission" date="2021-01" db="EMBL/GenBank/DDBJ databases">
        <authorList>
            <consortium name="Genoscope - CEA"/>
            <person name="William W."/>
        </authorList>
    </citation>
    <scope>NUCLEOTIDE SEQUENCE</scope>
</reference>
<feature type="region of interest" description="Disordered" evidence="1">
    <location>
        <begin position="240"/>
        <end position="260"/>
    </location>
</feature>
<keyword evidence="2" id="KW-0472">Membrane</keyword>
<organism evidence="3 4">
    <name type="scientific">Paramecium octaurelia</name>
    <dbReference type="NCBI Taxonomy" id="43137"/>
    <lineage>
        <taxon>Eukaryota</taxon>
        <taxon>Sar</taxon>
        <taxon>Alveolata</taxon>
        <taxon>Ciliophora</taxon>
        <taxon>Intramacronucleata</taxon>
        <taxon>Oligohymenophorea</taxon>
        <taxon>Peniculida</taxon>
        <taxon>Parameciidae</taxon>
        <taxon>Paramecium</taxon>
    </lineage>
</organism>